<keyword evidence="5" id="KW-1185">Reference proteome</keyword>
<name>A0ABN1AAS2_9SPHN</name>
<evidence type="ECO:0000256" key="1">
    <source>
        <dbReference type="SAM" id="SignalP"/>
    </source>
</evidence>
<proteinExistence type="predicted"/>
<gene>
    <name evidence="4" type="ORF">GCM10009096_11120</name>
</gene>
<dbReference type="Proteomes" id="UP001500713">
    <property type="component" value="Unassembled WGS sequence"/>
</dbReference>
<feature type="chain" id="PRO_5046104648" description="Surface adhesin CshA non-repetitive domain-containing protein" evidence="1">
    <location>
        <begin position="18"/>
        <end position="615"/>
    </location>
</feature>
<reference evidence="4 5" key="1">
    <citation type="journal article" date="2019" name="Int. J. Syst. Evol. Microbiol.">
        <title>The Global Catalogue of Microorganisms (GCM) 10K type strain sequencing project: providing services to taxonomists for standard genome sequencing and annotation.</title>
        <authorList>
            <consortium name="The Broad Institute Genomics Platform"/>
            <consortium name="The Broad Institute Genome Sequencing Center for Infectious Disease"/>
            <person name="Wu L."/>
            <person name="Ma J."/>
        </authorList>
    </citation>
    <scope>NUCLEOTIDE SEQUENCE [LARGE SCALE GENOMIC DNA]</scope>
    <source>
        <strain evidence="4 5">JCM 14162</strain>
    </source>
</reference>
<dbReference type="InterPro" id="IPR040683">
    <property type="entry name" value="CshA_NR2"/>
</dbReference>
<organism evidence="4 5">
    <name type="scientific">Parasphingorhabdus litoris</name>
    <dbReference type="NCBI Taxonomy" id="394733"/>
    <lineage>
        <taxon>Bacteria</taxon>
        <taxon>Pseudomonadati</taxon>
        <taxon>Pseudomonadota</taxon>
        <taxon>Alphaproteobacteria</taxon>
        <taxon>Sphingomonadales</taxon>
        <taxon>Sphingomonadaceae</taxon>
        <taxon>Parasphingorhabdus</taxon>
    </lineage>
</organism>
<dbReference type="EMBL" id="BAAAEM010000002">
    <property type="protein sequence ID" value="GAA0471854.1"/>
    <property type="molecule type" value="Genomic_DNA"/>
</dbReference>
<evidence type="ECO:0000259" key="3">
    <source>
        <dbReference type="Pfam" id="PF20674"/>
    </source>
</evidence>
<sequence length="615" mass="63293">MIYGLAAVSFGGGAAMAATCSPAGAQGAAPAAWQTYCWLDFSSYNDATARSASGQNFSFDLADGSTLTFNLRATSSTASAADDRPAPSWSGAAVGNSSFLNIPGRPILYMVNSGAVVNFTFSNITVVPPAGVASVTSYAFVAADAESTDNSEYLEFGTNGSTWQILDAVPPISGNQFPVLTGTGTTTLRMAGGGQTGRMGGYIAGTNTPTNVTAEMRGQGLQGMMFAVRFASITLNKVITGSRIDTDDQFTFQIASTSSGNPLASGTTSGTGNGPFPAAVISTASGIPISLTEVMASGSASAISQYRPQLTCTNNSAGSPTVMPTNVETTNYSFGSLAFGDAVECVFNNTPYPHLSLEKQLSPAGRIFDTDEFRIRIRQGNSTVAARTTTGDGAVVSNAPIPMTQLVDGNDYSLDERPRGTTDLSRYTATLSCTNANTSSTTILPSSMATDFTPAMGDVISCIITNTRDPANAVLEISKQSTVVSDPVNGTTNPKAIPGAVIRYTIEVTNRGDAPVDTSTIEIADILPSDISYNAASPVTFSDGPVSSGLDPFDATTMVGFSDQPSGGAPYNYTPNTAGFDSNVTGVSVNPAGILAASTGSNNPSFIISFEARLD</sequence>
<dbReference type="RefSeq" id="WP_229956342.1">
    <property type="nucleotide sequence ID" value="NZ_BAAAEM010000002.1"/>
</dbReference>
<feature type="domain" description="SpaA-like prealbumin fold" evidence="3">
    <location>
        <begin position="355"/>
        <end position="468"/>
    </location>
</feature>
<evidence type="ECO:0000313" key="4">
    <source>
        <dbReference type="EMBL" id="GAA0471854.1"/>
    </source>
</evidence>
<keyword evidence="1" id="KW-0732">Signal</keyword>
<dbReference type="Pfam" id="PF20674">
    <property type="entry name" value="SpaA_3"/>
    <property type="match status" value="2"/>
</dbReference>
<accession>A0ABN1AAS2</accession>
<feature type="domain" description="SpaA-like prealbumin fold" evidence="3">
    <location>
        <begin position="232"/>
        <end position="351"/>
    </location>
</feature>
<dbReference type="InterPro" id="IPR048834">
    <property type="entry name" value="SpaA_pre-album"/>
</dbReference>
<protein>
    <recommendedName>
        <fullName evidence="6">Surface adhesin CshA non-repetitive domain-containing protein</fullName>
    </recommendedName>
</protein>
<evidence type="ECO:0000259" key="2">
    <source>
        <dbReference type="Pfam" id="PF18651"/>
    </source>
</evidence>
<dbReference type="InterPro" id="IPR047589">
    <property type="entry name" value="DUF11_rpt"/>
</dbReference>
<feature type="signal peptide" evidence="1">
    <location>
        <begin position="1"/>
        <end position="17"/>
    </location>
</feature>
<dbReference type="NCBIfam" id="TIGR01451">
    <property type="entry name" value="B_ant_repeat"/>
    <property type="match status" value="1"/>
</dbReference>
<comment type="caution">
    <text evidence="4">The sequence shown here is derived from an EMBL/GenBank/DDBJ whole genome shotgun (WGS) entry which is preliminary data.</text>
</comment>
<evidence type="ECO:0008006" key="6">
    <source>
        <dbReference type="Google" id="ProtNLM"/>
    </source>
</evidence>
<dbReference type="Pfam" id="PF18651">
    <property type="entry name" value="CshA_NR2"/>
    <property type="match status" value="1"/>
</dbReference>
<evidence type="ECO:0000313" key="5">
    <source>
        <dbReference type="Proteomes" id="UP001500713"/>
    </source>
</evidence>
<feature type="domain" description="Surface adhesin CshA non-repetitive" evidence="2">
    <location>
        <begin position="35"/>
        <end position="227"/>
    </location>
</feature>